<evidence type="ECO:0000256" key="1">
    <source>
        <dbReference type="ARBA" id="ARBA00005953"/>
    </source>
</evidence>
<evidence type="ECO:0000313" key="4">
    <source>
        <dbReference type="Proteomes" id="UP000278886"/>
    </source>
</evidence>
<dbReference type="Pfam" id="PF13279">
    <property type="entry name" value="4HBT_2"/>
    <property type="match status" value="1"/>
</dbReference>
<dbReference type="InterPro" id="IPR050563">
    <property type="entry name" value="4-hydroxybenzoyl-CoA_TE"/>
</dbReference>
<reference evidence="4" key="1">
    <citation type="submission" date="2018-09" db="EMBL/GenBank/DDBJ databases">
        <title>Genome sequencing of strain 2DFWR-13.</title>
        <authorList>
            <person name="Heo J."/>
            <person name="Kim S.-J."/>
            <person name="Kwon S.-W."/>
        </authorList>
    </citation>
    <scope>NUCLEOTIDE SEQUENCE [LARGE SCALE GENOMIC DNA]</scope>
    <source>
        <strain evidence="4">2DFWR-13</strain>
    </source>
</reference>
<dbReference type="SUPFAM" id="SSF54637">
    <property type="entry name" value="Thioesterase/thiol ester dehydrase-isomerase"/>
    <property type="match status" value="1"/>
</dbReference>
<dbReference type="KEGG" id="lyd:D7I47_08420"/>
<proteinExistence type="inferred from homology"/>
<dbReference type="Gene3D" id="3.10.129.10">
    <property type="entry name" value="Hotdog Thioesterase"/>
    <property type="match status" value="1"/>
</dbReference>
<evidence type="ECO:0000313" key="3">
    <source>
        <dbReference type="EMBL" id="AYF98277.1"/>
    </source>
</evidence>
<evidence type="ECO:0000256" key="2">
    <source>
        <dbReference type="ARBA" id="ARBA00022801"/>
    </source>
</evidence>
<dbReference type="PANTHER" id="PTHR31793">
    <property type="entry name" value="4-HYDROXYBENZOYL-COA THIOESTERASE FAMILY MEMBER"/>
    <property type="match status" value="1"/>
</dbReference>
<dbReference type="CDD" id="cd00586">
    <property type="entry name" value="4HBT"/>
    <property type="match status" value="1"/>
</dbReference>
<dbReference type="EMBL" id="CP032630">
    <property type="protein sequence ID" value="AYF98277.1"/>
    <property type="molecule type" value="Genomic_DNA"/>
</dbReference>
<dbReference type="GO" id="GO:0047617">
    <property type="term" value="F:fatty acyl-CoA hydrolase activity"/>
    <property type="evidence" value="ECO:0007669"/>
    <property type="project" value="TreeGrafter"/>
</dbReference>
<dbReference type="AlphaFoldDB" id="A0A387B7E3"/>
<organism evidence="3 4">
    <name type="scientific">Protaetiibacter intestinalis</name>
    <dbReference type="NCBI Taxonomy" id="2419774"/>
    <lineage>
        <taxon>Bacteria</taxon>
        <taxon>Bacillati</taxon>
        <taxon>Actinomycetota</taxon>
        <taxon>Actinomycetes</taxon>
        <taxon>Micrococcales</taxon>
        <taxon>Microbacteriaceae</taxon>
        <taxon>Protaetiibacter</taxon>
    </lineage>
</organism>
<name>A0A387B7E3_9MICO</name>
<comment type="similarity">
    <text evidence="1">Belongs to the 4-hydroxybenzoyl-CoA thioesterase family.</text>
</comment>
<dbReference type="InterPro" id="IPR029069">
    <property type="entry name" value="HotDog_dom_sf"/>
</dbReference>
<keyword evidence="4" id="KW-1185">Reference proteome</keyword>
<sequence>MSGYGWHHPFPTRWNDNDVYGHVNNVVYYAAMDTAVNTWMIGTGALDPERGEVIGVIVASSCEYRASGSFPETLRVGVRAGRVGTTSVTWETGIFRDSDDELLATGTFVHVFVDREHRRPTPIPDALRAAIEGELMIDPA</sequence>
<dbReference type="PANTHER" id="PTHR31793:SF27">
    <property type="entry name" value="NOVEL THIOESTERASE SUPERFAMILY DOMAIN AND SAPOSIN A-TYPE DOMAIN CONTAINING PROTEIN (0610012H03RIK)"/>
    <property type="match status" value="1"/>
</dbReference>
<keyword evidence="2" id="KW-0378">Hydrolase</keyword>
<accession>A0A387B7E3</accession>
<dbReference type="Proteomes" id="UP000278886">
    <property type="component" value="Chromosome"/>
</dbReference>
<protein>
    <submittedName>
        <fullName evidence="3">Acyl-CoA thioesterase</fullName>
    </submittedName>
</protein>
<gene>
    <name evidence="3" type="ORF">D7I47_08420</name>
</gene>
<dbReference type="RefSeq" id="WP_120762624.1">
    <property type="nucleotide sequence ID" value="NZ_CP032630.1"/>
</dbReference>
<dbReference type="OrthoDB" id="9799036at2"/>